<dbReference type="Gene3D" id="3.30.450.40">
    <property type="match status" value="1"/>
</dbReference>
<dbReference type="EMBL" id="BNEK01000005">
    <property type="protein sequence ID" value="GHJ34102.1"/>
    <property type="molecule type" value="Genomic_DNA"/>
</dbReference>
<dbReference type="RefSeq" id="WP_079106516.1">
    <property type="nucleotide sequence ID" value="NZ_BBON01000025.1"/>
</dbReference>
<sequence length="275" mass="28224">MSGTADHTRRSGRPPRGEPILDRAFKVLGAFARTGESLPLKTLASRAGLPKSTTSRIAAQLIGVGALERLENGEFVVGLQMLEIASLAPRGHGLRAAALPFMQDLHRVTRQHVLLAVRDGHEAVLVERLSAHDAVAVKYRVGGRLPLDTTGIGIALLAHATERVREDVLAKAAAPARVRQLMAMTRSEGVCAAAVPNPVDAGPATMSTVAAPILGRGGEALGAVSLVGPDEAGTQMASRIALRTASLAISRALGTAVAGSGKGPGQPPGRGPATA</sequence>
<dbReference type="InterPro" id="IPR029016">
    <property type="entry name" value="GAF-like_dom_sf"/>
</dbReference>
<dbReference type="SMART" id="SM00346">
    <property type="entry name" value="HTH_ICLR"/>
    <property type="match status" value="1"/>
</dbReference>
<dbReference type="Proteomes" id="UP001054854">
    <property type="component" value="Unassembled WGS sequence"/>
</dbReference>
<dbReference type="Gene3D" id="1.10.10.10">
    <property type="entry name" value="Winged helix-like DNA-binding domain superfamily/Winged helix DNA-binding domain"/>
    <property type="match status" value="1"/>
</dbReference>
<gene>
    <name evidence="7" type="ORF">TPA0910_85350</name>
</gene>
<evidence type="ECO:0000256" key="1">
    <source>
        <dbReference type="ARBA" id="ARBA00023015"/>
    </source>
</evidence>
<keyword evidence="1" id="KW-0805">Transcription regulation</keyword>
<evidence type="ECO:0000256" key="3">
    <source>
        <dbReference type="ARBA" id="ARBA00023163"/>
    </source>
</evidence>
<dbReference type="PANTHER" id="PTHR30136:SF24">
    <property type="entry name" value="HTH-TYPE TRANSCRIPTIONAL REPRESSOR ALLR"/>
    <property type="match status" value="1"/>
</dbReference>
<keyword evidence="3" id="KW-0804">Transcription</keyword>
<accession>A0ABQ3UET4</accession>
<protein>
    <submittedName>
        <fullName evidence="7">Transcriptional regulator</fullName>
    </submittedName>
</protein>
<dbReference type="Pfam" id="PF09339">
    <property type="entry name" value="HTH_IclR"/>
    <property type="match status" value="1"/>
</dbReference>
<dbReference type="InterPro" id="IPR014757">
    <property type="entry name" value="Tscrpt_reg_IclR_C"/>
</dbReference>
<evidence type="ECO:0000259" key="5">
    <source>
        <dbReference type="PROSITE" id="PS51077"/>
    </source>
</evidence>
<organism evidence="7 8">
    <name type="scientific">Streptomyces hygroscopicus</name>
    <dbReference type="NCBI Taxonomy" id="1912"/>
    <lineage>
        <taxon>Bacteria</taxon>
        <taxon>Bacillati</taxon>
        <taxon>Actinomycetota</taxon>
        <taxon>Actinomycetes</taxon>
        <taxon>Kitasatosporales</taxon>
        <taxon>Streptomycetaceae</taxon>
        <taxon>Streptomyces</taxon>
        <taxon>Streptomyces violaceusniger group</taxon>
    </lineage>
</organism>
<comment type="caution">
    <text evidence="7">The sequence shown here is derived from an EMBL/GenBank/DDBJ whole genome shotgun (WGS) entry which is preliminary data.</text>
</comment>
<keyword evidence="8" id="KW-1185">Reference proteome</keyword>
<dbReference type="Pfam" id="PF01614">
    <property type="entry name" value="IclR_C"/>
    <property type="match status" value="1"/>
</dbReference>
<name>A0ABQ3UET4_STRHY</name>
<proteinExistence type="predicted"/>
<reference evidence="7" key="1">
    <citation type="submission" date="2024-05" db="EMBL/GenBank/DDBJ databases">
        <title>Whole genome shotgun sequence of Streptomyces hygroscopicus NBRC 113678.</title>
        <authorList>
            <person name="Komaki H."/>
            <person name="Tamura T."/>
        </authorList>
    </citation>
    <scope>NUCLEOTIDE SEQUENCE</scope>
    <source>
        <strain evidence="7">N11-34</strain>
    </source>
</reference>
<dbReference type="InterPro" id="IPR050707">
    <property type="entry name" value="HTH_MetabolicPath_Reg"/>
</dbReference>
<evidence type="ECO:0000256" key="2">
    <source>
        <dbReference type="ARBA" id="ARBA00023125"/>
    </source>
</evidence>
<keyword evidence="2" id="KW-0238">DNA-binding</keyword>
<dbReference type="SUPFAM" id="SSF46785">
    <property type="entry name" value="Winged helix' DNA-binding domain"/>
    <property type="match status" value="1"/>
</dbReference>
<dbReference type="PANTHER" id="PTHR30136">
    <property type="entry name" value="HELIX-TURN-HELIX TRANSCRIPTIONAL REGULATOR, ICLR FAMILY"/>
    <property type="match status" value="1"/>
</dbReference>
<dbReference type="InterPro" id="IPR005471">
    <property type="entry name" value="Tscrpt_reg_IclR_N"/>
</dbReference>
<dbReference type="PROSITE" id="PS51077">
    <property type="entry name" value="HTH_ICLR"/>
    <property type="match status" value="1"/>
</dbReference>
<feature type="domain" description="IclR-ED" evidence="6">
    <location>
        <begin position="80"/>
        <end position="255"/>
    </location>
</feature>
<feature type="domain" description="HTH iclR-type" evidence="5">
    <location>
        <begin position="18"/>
        <end position="79"/>
    </location>
</feature>
<evidence type="ECO:0000313" key="7">
    <source>
        <dbReference type="EMBL" id="GHJ34102.1"/>
    </source>
</evidence>
<evidence type="ECO:0000259" key="6">
    <source>
        <dbReference type="PROSITE" id="PS51078"/>
    </source>
</evidence>
<dbReference type="SUPFAM" id="SSF55781">
    <property type="entry name" value="GAF domain-like"/>
    <property type="match status" value="1"/>
</dbReference>
<dbReference type="InterPro" id="IPR036390">
    <property type="entry name" value="WH_DNA-bd_sf"/>
</dbReference>
<dbReference type="InterPro" id="IPR036388">
    <property type="entry name" value="WH-like_DNA-bd_sf"/>
</dbReference>
<feature type="compositionally biased region" description="Pro residues" evidence="4">
    <location>
        <begin position="265"/>
        <end position="275"/>
    </location>
</feature>
<dbReference type="PROSITE" id="PS51078">
    <property type="entry name" value="ICLR_ED"/>
    <property type="match status" value="1"/>
</dbReference>
<evidence type="ECO:0000313" key="8">
    <source>
        <dbReference type="Proteomes" id="UP001054854"/>
    </source>
</evidence>
<evidence type="ECO:0000256" key="4">
    <source>
        <dbReference type="SAM" id="MobiDB-lite"/>
    </source>
</evidence>
<feature type="region of interest" description="Disordered" evidence="4">
    <location>
        <begin position="256"/>
        <end position="275"/>
    </location>
</feature>